<protein>
    <submittedName>
        <fullName evidence="2">Mycobacterium rhizamassiliense ORFan</fullName>
    </submittedName>
</protein>
<dbReference type="Proteomes" id="UP000240988">
    <property type="component" value="Unassembled WGS sequence"/>
</dbReference>
<organism evidence="2 3">
    <name type="scientific">Mycobacterium rhizamassiliense</name>
    <dbReference type="NCBI Taxonomy" id="1841860"/>
    <lineage>
        <taxon>Bacteria</taxon>
        <taxon>Bacillati</taxon>
        <taxon>Actinomycetota</taxon>
        <taxon>Actinomycetes</taxon>
        <taxon>Mycobacteriales</taxon>
        <taxon>Mycobacteriaceae</taxon>
        <taxon>Mycobacterium</taxon>
    </lineage>
</organism>
<name>A0A2U3NTC1_9MYCO</name>
<feature type="non-terminal residue" evidence="2">
    <location>
        <position position="1"/>
    </location>
</feature>
<sequence length="84" mass="9301">VARRACPRCGFESKRRNWADRHQAAAVCAAVFFGLAALYTVVGVLLAYPWFFVPMLVVVCAFMVDRRMRVRAAIATGPTTNTAH</sequence>
<proteinExistence type="predicted"/>
<reference evidence="2 3" key="1">
    <citation type="submission" date="2017-01" db="EMBL/GenBank/DDBJ databases">
        <authorList>
            <consortium name="Urmite Genomes"/>
        </authorList>
    </citation>
    <scope>NUCLEOTIDE SEQUENCE [LARGE SCALE GENOMIC DNA]</scope>
    <source>
        <strain evidence="2 3">AB57</strain>
    </source>
</reference>
<feature type="transmembrane region" description="Helical" evidence="1">
    <location>
        <begin position="24"/>
        <end position="41"/>
    </location>
</feature>
<evidence type="ECO:0000313" key="3">
    <source>
        <dbReference type="Proteomes" id="UP000240988"/>
    </source>
</evidence>
<keyword evidence="1" id="KW-0472">Membrane</keyword>
<gene>
    <name evidence="2" type="ORF">MRAB57_2591</name>
</gene>
<dbReference type="EMBL" id="FUFA01000004">
    <property type="protein sequence ID" value="SPM34770.1"/>
    <property type="molecule type" value="Genomic_DNA"/>
</dbReference>
<keyword evidence="3" id="KW-1185">Reference proteome</keyword>
<keyword evidence="1" id="KW-0812">Transmembrane</keyword>
<accession>A0A2U3NTC1</accession>
<evidence type="ECO:0000313" key="2">
    <source>
        <dbReference type="EMBL" id="SPM34770.1"/>
    </source>
</evidence>
<evidence type="ECO:0000256" key="1">
    <source>
        <dbReference type="SAM" id="Phobius"/>
    </source>
</evidence>
<dbReference type="AlphaFoldDB" id="A0A2U3NTC1"/>
<feature type="transmembrane region" description="Helical" evidence="1">
    <location>
        <begin position="47"/>
        <end position="64"/>
    </location>
</feature>
<keyword evidence="1" id="KW-1133">Transmembrane helix</keyword>